<dbReference type="Proteomes" id="UP001595828">
    <property type="component" value="Unassembled WGS sequence"/>
</dbReference>
<dbReference type="Pfam" id="PF00106">
    <property type="entry name" value="adh_short"/>
    <property type="match status" value="1"/>
</dbReference>
<accession>A0ABV8RUC2</accession>
<sequence length="296" mass="31219">MADPRPRCAVVTGGASGIGRAITEILARRGDRVLVADIDEGAAADLAAELGEGASFMRCDVSDHAAVEALADRAFELFGQVDLVFANAGTIINGPLIAATPQELDWIFGVNVRGAWSTMSAFARRMLASGQEGRICVTASEHSLGLQHTGAGLYTATKHAVMGLADVMREELAPLIGITVFCPGLVATNLAHAPRPANLRQPSERAVAFGAAVQSRGMPSEEAARAAVEGTGRGERLIVTHAESWPAARRRAEMVEAAFAAQAPWSEGLDRYDVNRVVKEVRESEEQAKDAAPKAP</sequence>
<gene>
    <name evidence="3" type="ORF">ACFO0A_12415</name>
</gene>
<dbReference type="InterPro" id="IPR036291">
    <property type="entry name" value="NAD(P)-bd_dom_sf"/>
</dbReference>
<comment type="caution">
    <text evidence="3">The sequence shown here is derived from an EMBL/GenBank/DDBJ whole genome shotgun (WGS) entry which is preliminary data.</text>
</comment>
<evidence type="ECO:0000313" key="4">
    <source>
        <dbReference type="Proteomes" id="UP001595828"/>
    </source>
</evidence>
<dbReference type="RefSeq" id="WP_379539325.1">
    <property type="nucleotide sequence ID" value="NZ_JBHSDR010000006.1"/>
</dbReference>
<dbReference type="PRINTS" id="PR00081">
    <property type="entry name" value="GDHRDH"/>
</dbReference>
<reference evidence="4" key="1">
    <citation type="journal article" date="2019" name="Int. J. Syst. Evol. Microbiol.">
        <title>The Global Catalogue of Microorganisms (GCM) 10K type strain sequencing project: providing services to taxonomists for standard genome sequencing and annotation.</title>
        <authorList>
            <consortium name="The Broad Institute Genomics Platform"/>
            <consortium name="The Broad Institute Genome Sequencing Center for Infectious Disease"/>
            <person name="Wu L."/>
            <person name="Ma J."/>
        </authorList>
    </citation>
    <scope>NUCLEOTIDE SEQUENCE [LARGE SCALE GENOMIC DNA]</scope>
    <source>
        <strain evidence="4">CGMCC 1.12989</strain>
    </source>
</reference>
<evidence type="ECO:0000256" key="1">
    <source>
        <dbReference type="ARBA" id="ARBA00006484"/>
    </source>
</evidence>
<evidence type="ECO:0000313" key="3">
    <source>
        <dbReference type="EMBL" id="MFC4295861.1"/>
    </source>
</evidence>
<dbReference type="PANTHER" id="PTHR43180">
    <property type="entry name" value="3-OXOACYL-(ACYL-CARRIER-PROTEIN) REDUCTASE (AFU_ORTHOLOGUE AFUA_6G11210)"/>
    <property type="match status" value="1"/>
</dbReference>
<dbReference type="EC" id="1.-.-.-" evidence="3"/>
<proteinExistence type="inferred from homology"/>
<dbReference type="EMBL" id="JBHSDR010000006">
    <property type="protein sequence ID" value="MFC4295861.1"/>
    <property type="molecule type" value="Genomic_DNA"/>
</dbReference>
<dbReference type="GO" id="GO:0016491">
    <property type="term" value="F:oxidoreductase activity"/>
    <property type="evidence" value="ECO:0007669"/>
    <property type="project" value="UniProtKB-KW"/>
</dbReference>
<dbReference type="InterPro" id="IPR002347">
    <property type="entry name" value="SDR_fam"/>
</dbReference>
<protein>
    <submittedName>
        <fullName evidence="3">SDR family oxidoreductase</fullName>
        <ecNumber evidence="3">1.-.-.-</ecNumber>
    </submittedName>
</protein>
<dbReference type="SUPFAM" id="SSF51735">
    <property type="entry name" value="NAD(P)-binding Rossmann-fold domains"/>
    <property type="match status" value="1"/>
</dbReference>
<name>A0ABV8RUC2_9SPHN</name>
<dbReference type="CDD" id="cd05233">
    <property type="entry name" value="SDR_c"/>
    <property type="match status" value="1"/>
</dbReference>
<dbReference type="Gene3D" id="3.40.50.720">
    <property type="entry name" value="NAD(P)-binding Rossmann-like Domain"/>
    <property type="match status" value="1"/>
</dbReference>
<organism evidence="3 4">
    <name type="scientific">Novosphingobium tardum</name>
    <dbReference type="NCBI Taxonomy" id="1538021"/>
    <lineage>
        <taxon>Bacteria</taxon>
        <taxon>Pseudomonadati</taxon>
        <taxon>Pseudomonadota</taxon>
        <taxon>Alphaproteobacteria</taxon>
        <taxon>Sphingomonadales</taxon>
        <taxon>Sphingomonadaceae</taxon>
        <taxon>Novosphingobium</taxon>
    </lineage>
</organism>
<dbReference type="PANTHER" id="PTHR43180:SF66">
    <property type="entry name" value="SHORT-CHAIN DEHYDROGENASE_REDUCTASE FAMILY PROTEIN"/>
    <property type="match status" value="1"/>
</dbReference>
<keyword evidence="2 3" id="KW-0560">Oxidoreductase</keyword>
<comment type="similarity">
    <text evidence="1">Belongs to the short-chain dehydrogenases/reductases (SDR) family.</text>
</comment>
<evidence type="ECO:0000256" key="2">
    <source>
        <dbReference type="ARBA" id="ARBA00023002"/>
    </source>
</evidence>
<keyword evidence="4" id="KW-1185">Reference proteome</keyword>